<evidence type="ECO:0000256" key="8">
    <source>
        <dbReference type="SAM" id="Coils"/>
    </source>
</evidence>
<dbReference type="PANTHER" id="PTHR30026">
    <property type="entry name" value="OUTER MEMBRANE PROTEIN TOLC"/>
    <property type="match status" value="1"/>
</dbReference>
<dbReference type="RefSeq" id="WP_199382565.1">
    <property type="nucleotide sequence ID" value="NZ_JAEMHM010000002.1"/>
</dbReference>
<dbReference type="SUPFAM" id="SSF56954">
    <property type="entry name" value="Outer membrane efflux proteins (OEP)"/>
    <property type="match status" value="1"/>
</dbReference>
<keyword evidence="11" id="KW-1185">Reference proteome</keyword>
<feature type="signal peptide" evidence="9">
    <location>
        <begin position="1"/>
        <end position="19"/>
    </location>
</feature>
<organism evidence="10 11">
    <name type="scientific">Geomesophilobacter sediminis</name>
    <dbReference type="NCBI Taxonomy" id="2798584"/>
    <lineage>
        <taxon>Bacteria</taxon>
        <taxon>Pseudomonadati</taxon>
        <taxon>Thermodesulfobacteriota</taxon>
        <taxon>Desulfuromonadia</taxon>
        <taxon>Geobacterales</taxon>
        <taxon>Geobacteraceae</taxon>
        <taxon>Geomesophilobacter</taxon>
    </lineage>
</organism>
<proteinExistence type="inferred from homology"/>
<keyword evidence="5" id="KW-0812">Transmembrane</keyword>
<keyword evidence="4" id="KW-1134">Transmembrane beta strand</keyword>
<gene>
    <name evidence="10" type="ORF">JFN93_03315</name>
</gene>
<evidence type="ECO:0000256" key="1">
    <source>
        <dbReference type="ARBA" id="ARBA00004442"/>
    </source>
</evidence>
<dbReference type="InterPro" id="IPR051906">
    <property type="entry name" value="TolC-like"/>
</dbReference>
<feature type="chain" id="PRO_5035177805" evidence="9">
    <location>
        <begin position="20"/>
        <end position="445"/>
    </location>
</feature>
<evidence type="ECO:0000256" key="5">
    <source>
        <dbReference type="ARBA" id="ARBA00022692"/>
    </source>
</evidence>
<dbReference type="GO" id="GO:1990281">
    <property type="term" value="C:efflux pump complex"/>
    <property type="evidence" value="ECO:0007669"/>
    <property type="project" value="TreeGrafter"/>
</dbReference>
<keyword evidence="6" id="KW-0472">Membrane</keyword>
<keyword evidence="3" id="KW-0813">Transport</keyword>
<dbReference type="Pfam" id="PF02321">
    <property type="entry name" value="OEP"/>
    <property type="match status" value="2"/>
</dbReference>
<dbReference type="GO" id="GO:0009279">
    <property type="term" value="C:cell outer membrane"/>
    <property type="evidence" value="ECO:0007669"/>
    <property type="project" value="UniProtKB-SubCell"/>
</dbReference>
<dbReference type="GO" id="GO:0015562">
    <property type="term" value="F:efflux transmembrane transporter activity"/>
    <property type="evidence" value="ECO:0007669"/>
    <property type="project" value="InterPro"/>
</dbReference>
<dbReference type="GO" id="GO:0015288">
    <property type="term" value="F:porin activity"/>
    <property type="evidence" value="ECO:0007669"/>
    <property type="project" value="TreeGrafter"/>
</dbReference>
<keyword evidence="9" id="KW-0732">Signal</keyword>
<dbReference type="Proteomes" id="UP000636888">
    <property type="component" value="Unassembled WGS sequence"/>
</dbReference>
<evidence type="ECO:0000256" key="2">
    <source>
        <dbReference type="ARBA" id="ARBA00007613"/>
    </source>
</evidence>
<evidence type="ECO:0000256" key="9">
    <source>
        <dbReference type="SAM" id="SignalP"/>
    </source>
</evidence>
<dbReference type="EMBL" id="JAEMHM010000002">
    <property type="protein sequence ID" value="MBJ6723731.1"/>
    <property type="molecule type" value="Genomic_DNA"/>
</dbReference>
<dbReference type="InterPro" id="IPR003423">
    <property type="entry name" value="OMP_efflux"/>
</dbReference>
<comment type="caution">
    <text evidence="10">The sequence shown here is derived from an EMBL/GenBank/DDBJ whole genome shotgun (WGS) entry which is preliminary data.</text>
</comment>
<feature type="coiled-coil region" evidence="8">
    <location>
        <begin position="198"/>
        <end position="225"/>
    </location>
</feature>
<evidence type="ECO:0000256" key="7">
    <source>
        <dbReference type="ARBA" id="ARBA00023237"/>
    </source>
</evidence>
<accession>A0A8J7J5I8</accession>
<dbReference type="AlphaFoldDB" id="A0A8J7J5I8"/>
<evidence type="ECO:0000256" key="3">
    <source>
        <dbReference type="ARBA" id="ARBA00022448"/>
    </source>
</evidence>
<dbReference type="Gene3D" id="1.20.1600.10">
    <property type="entry name" value="Outer membrane efflux proteins (OEP)"/>
    <property type="match status" value="1"/>
</dbReference>
<comment type="similarity">
    <text evidence="2">Belongs to the outer membrane factor (OMF) (TC 1.B.17) family.</text>
</comment>
<feature type="coiled-coil region" evidence="8">
    <location>
        <begin position="334"/>
        <end position="393"/>
    </location>
</feature>
<protein>
    <submittedName>
        <fullName evidence="10">TolC family protein</fullName>
    </submittedName>
</protein>
<keyword evidence="8" id="KW-0175">Coiled coil</keyword>
<evidence type="ECO:0000313" key="10">
    <source>
        <dbReference type="EMBL" id="MBJ6723731.1"/>
    </source>
</evidence>
<evidence type="ECO:0000256" key="4">
    <source>
        <dbReference type="ARBA" id="ARBA00022452"/>
    </source>
</evidence>
<sequence length="445" mass="48795">MKKLVLILAAALFPCTVLAAGETVTVREAVKRALTDNNTLKAARFDEQAAQQTVAAGRGRYLPHLNLETGAALTNSPSRVFMMKLDEGRIGAGDFNPATLNNPSARGDFHTAVTLDQPLWDRSIGTSVALAAKDAEAATASVEMGREQIAFRVYQAYLEVRRARAMHQIAEQAVADAREHLRLSEVRQKDGVGLKSDRLRAETELAEAEQRQIAAKNDLQVARLRLNLVVGGPTGSALDIVEPPTLAPSPLTEPDLVNLALARRQDLKGGEKQVEKGDLSLRQARDAYFPTVYAGASYQINDRDVPLGWDHDSWSIGVNLRWEIFEGNRRSHDKQRASNARSAAAARLEDARREVSLQVSESLLRRQESAQRLESARKAVAAAEESMRLIAKRFENGLSQMVELMDSEAALNRSRASLVEAENGYAAANAEVYFAAGVFLQEVMR</sequence>
<name>A0A8J7J5I8_9BACT</name>
<comment type="subcellular location">
    <subcellularLocation>
        <location evidence="1">Cell outer membrane</location>
    </subcellularLocation>
</comment>
<evidence type="ECO:0000313" key="11">
    <source>
        <dbReference type="Proteomes" id="UP000636888"/>
    </source>
</evidence>
<dbReference type="PANTHER" id="PTHR30026:SF21">
    <property type="entry name" value="SLR1270 PROTEIN"/>
    <property type="match status" value="1"/>
</dbReference>
<evidence type="ECO:0000256" key="6">
    <source>
        <dbReference type="ARBA" id="ARBA00023136"/>
    </source>
</evidence>
<reference evidence="10" key="1">
    <citation type="submission" date="2020-12" db="EMBL/GenBank/DDBJ databases">
        <title>Geomonas sp. Red875, isolated from river sediment.</title>
        <authorList>
            <person name="Xu Z."/>
            <person name="Zhang Z."/>
            <person name="Masuda Y."/>
            <person name="Itoh H."/>
            <person name="Senoo K."/>
        </authorList>
    </citation>
    <scope>NUCLEOTIDE SEQUENCE</scope>
    <source>
        <strain evidence="10">Red875</strain>
    </source>
</reference>
<keyword evidence="7" id="KW-0998">Cell outer membrane</keyword>